<dbReference type="InterPro" id="IPR053151">
    <property type="entry name" value="RNase_H-like"/>
</dbReference>
<name>A0A9D4ACV1_9ROSI</name>
<dbReference type="InterPro" id="IPR036397">
    <property type="entry name" value="RNaseH_sf"/>
</dbReference>
<dbReference type="GO" id="GO:0004523">
    <property type="term" value="F:RNA-DNA hybrid ribonuclease activity"/>
    <property type="evidence" value="ECO:0007669"/>
    <property type="project" value="InterPro"/>
</dbReference>
<accession>A0A9D4ACV1</accession>
<dbReference type="Gene3D" id="3.30.420.10">
    <property type="entry name" value="Ribonuclease H-like superfamily/Ribonuclease H"/>
    <property type="match status" value="1"/>
</dbReference>
<dbReference type="InterPro" id="IPR012337">
    <property type="entry name" value="RNaseH-like_sf"/>
</dbReference>
<gene>
    <name evidence="2" type="ORF">J1N35_010584</name>
</gene>
<dbReference type="InterPro" id="IPR002156">
    <property type="entry name" value="RNaseH_domain"/>
</dbReference>
<dbReference type="PANTHER" id="PTHR47723:SF24">
    <property type="entry name" value="RNASE H TYPE-1 DOMAIN-CONTAINING PROTEIN"/>
    <property type="match status" value="1"/>
</dbReference>
<dbReference type="GO" id="GO:0003676">
    <property type="term" value="F:nucleic acid binding"/>
    <property type="evidence" value="ECO:0007669"/>
    <property type="project" value="InterPro"/>
</dbReference>
<dbReference type="SUPFAM" id="SSF53098">
    <property type="entry name" value="Ribonuclease H-like"/>
    <property type="match status" value="1"/>
</dbReference>
<dbReference type="PANTHER" id="PTHR47723">
    <property type="entry name" value="OS05G0353850 PROTEIN"/>
    <property type="match status" value="1"/>
</dbReference>
<proteinExistence type="predicted"/>
<reference evidence="2 3" key="1">
    <citation type="journal article" date="2021" name="Plant Biotechnol. J.">
        <title>Multi-omics assisted identification of the key and species-specific regulatory components of drought-tolerant mechanisms in Gossypium stocksii.</title>
        <authorList>
            <person name="Yu D."/>
            <person name="Ke L."/>
            <person name="Zhang D."/>
            <person name="Wu Y."/>
            <person name="Sun Y."/>
            <person name="Mei J."/>
            <person name="Sun J."/>
            <person name="Sun Y."/>
        </authorList>
    </citation>
    <scope>NUCLEOTIDE SEQUENCE [LARGE SCALE GENOMIC DNA]</scope>
    <source>
        <strain evidence="3">cv. E1</strain>
        <tissue evidence="2">Leaf</tissue>
    </source>
</reference>
<keyword evidence="3" id="KW-1185">Reference proteome</keyword>
<organism evidence="2 3">
    <name type="scientific">Gossypium stocksii</name>
    <dbReference type="NCBI Taxonomy" id="47602"/>
    <lineage>
        <taxon>Eukaryota</taxon>
        <taxon>Viridiplantae</taxon>
        <taxon>Streptophyta</taxon>
        <taxon>Embryophyta</taxon>
        <taxon>Tracheophyta</taxon>
        <taxon>Spermatophyta</taxon>
        <taxon>Magnoliopsida</taxon>
        <taxon>eudicotyledons</taxon>
        <taxon>Gunneridae</taxon>
        <taxon>Pentapetalae</taxon>
        <taxon>rosids</taxon>
        <taxon>malvids</taxon>
        <taxon>Malvales</taxon>
        <taxon>Malvaceae</taxon>
        <taxon>Malvoideae</taxon>
        <taxon>Gossypium</taxon>
    </lineage>
</organism>
<dbReference type="OrthoDB" id="980456at2759"/>
<dbReference type="Proteomes" id="UP000828251">
    <property type="component" value="Unassembled WGS sequence"/>
</dbReference>
<dbReference type="EMBL" id="JAIQCV010000004">
    <property type="protein sequence ID" value="KAH1106816.1"/>
    <property type="molecule type" value="Genomic_DNA"/>
</dbReference>
<dbReference type="InterPro" id="IPR044730">
    <property type="entry name" value="RNase_H-like_dom_plant"/>
</dbReference>
<evidence type="ECO:0000259" key="1">
    <source>
        <dbReference type="Pfam" id="PF13456"/>
    </source>
</evidence>
<comment type="caution">
    <text evidence="2">The sequence shown here is derived from an EMBL/GenBank/DDBJ whole genome shotgun (WGS) entry which is preliminary data.</text>
</comment>
<feature type="domain" description="RNase H type-1" evidence="1">
    <location>
        <begin position="205"/>
        <end position="296"/>
    </location>
</feature>
<protein>
    <recommendedName>
        <fullName evidence="1">RNase H type-1 domain-containing protein</fullName>
    </recommendedName>
</protein>
<evidence type="ECO:0000313" key="3">
    <source>
        <dbReference type="Proteomes" id="UP000828251"/>
    </source>
</evidence>
<dbReference type="CDD" id="cd06222">
    <property type="entry name" value="RNase_H_like"/>
    <property type="match status" value="1"/>
</dbReference>
<sequence>MKHLGHLTERSVAIAEWYPIKLSRHGPKISQALFSFARLTSAKPKLSAIFSTDFAFSQSIRRILGATWGDLCFVSQDEYLQVHVVEKFCKQLSGWNARMLSIAGRVSLAKLIVMVILNYFMRRLNVGGLKGPSGDLDWMALEKMVPPHIVSFIAGMSPPSDLAGDDMLTWNWSNNGLFSIVDIYTAVAGARWELTNGGARKKDGFNGATDMDSGISTIGGVLRDANSNRIMGYAKRLGESVYHTEARALLEGLRSAWEKGFRRVEVESDNALLIEAASNQHATSNGVAEIRDIQELKSRP</sequence>
<dbReference type="AlphaFoldDB" id="A0A9D4ACV1"/>
<evidence type="ECO:0000313" key="2">
    <source>
        <dbReference type="EMBL" id="KAH1106816.1"/>
    </source>
</evidence>
<dbReference type="Pfam" id="PF13456">
    <property type="entry name" value="RVT_3"/>
    <property type="match status" value="1"/>
</dbReference>